<comment type="function">
    <text evidence="8">Catalyzes the reversible transfer of the terminal phosphate group between ATP and AMP. Plays an important role in cellular energy homeostasis and in adenine nucleotide metabolism.</text>
</comment>
<dbReference type="NCBIfam" id="NF001380">
    <property type="entry name" value="PRK00279.1-2"/>
    <property type="match status" value="1"/>
</dbReference>
<evidence type="ECO:0000313" key="13">
    <source>
        <dbReference type="EMBL" id="MCR0232420.1"/>
    </source>
</evidence>
<keyword evidence="4 8" id="KW-0547">Nucleotide-binding</keyword>
<evidence type="ECO:0000256" key="8">
    <source>
        <dbReference type="HAMAP-Rule" id="MF_00235"/>
    </source>
</evidence>
<reference evidence="15 17" key="3">
    <citation type="submission" date="2020-02" db="EMBL/GenBank/DDBJ databases">
        <authorList>
            <person name="Kociolek L.K."/>
            <person name="Ozer E.A."/>
        </authorList>
    </citation>
    <scope>NUCLEOTIDE SEQUENCE [LARGE SCALE GENOMIC DNA]</scope>
    <source>
        <strain evidence="15 17">ATCC 14501</strain>
    </source>
</reference>
<keyword evidence="1 8" id="KW-0808">Transferase</keyword>
<keyword evidence="3 8" id="KW-0545">Nucleotide biosynthesis</keyword>
<keyword evidence="2 8" id="KW-0479">Metal-binding</keyword>
<dbReference type="Pfam" id="PF05191">
    <property type="entry name" value="ADK_lid"/>
    <property type="match status" value="1"/>
</dbReference>
<evidence type="ECO:0000259" key="11">
    <source>
        <dbReference type="Pfam" id="PF05191"/>
    </source>
</evidence>
<dbReference type="EMBL" id="WWTN01000007">
    <property type="protein sequence ID" value="MZH55227.1"/>
    <property type="molecule type" value="Genomic_DNA"/>
</dbReference>
<evidence type="ECO:0000313" key="16">
    <source>
        <dbReference type="Proteomes" id="UP000030008"/>
    </source>
</evidence>
<evidence type="ECO:0000256" key="2">
    <source>
        <dbReference type="ARBA" id="ARBA00022723"/>
    </source>
</evidence>
<dbReference type="InterPro" id="IPR027417">
    <property type="entry name" value="P-loop_NTPase"/>
</dbReference>
<feature type="region of interest" description="LID" evidence="8">
    <location>
        <begin position="127"/>
        <end position="164"/>
    </location>
</feature>
<dbReference type="HAMAP" id="MF_00235">
    <property type="entry name" value="Adenylate_kinase_Adk"/>
    <property type="match status" value="1"/>
</dbReference>
<feature type="binding site" evidence="8">
    <location>
        <position position="161"/>
    </location>
    <ligand>
        <name>AMP</name>
        <dbReference type="ChEBI" id="CHEBI:456215"/>
    </ligand>
</feature>
<dbReference type="GO" id="GO:0044209">
    <property type="term" value="P:AMP salvage"/>
    <property type="evidence" value="ECO:0007669"/>
    <property type="project" value="UniProtKB-UniRule"/>
</dbReference>
<dbReference type="Proteomes" id="UP000030008">
    <property type="component" value="Unassembled WGS sequence"/>
</dbReference>
<evidence type="ECO:0000256" key="1">
    <source>
        <dbReference type="ARBA" id="ARBA00022679"/>
    </source>
</evidence>
<dbReference type="NCBIfam" id="NF001381">
    <property type="entry name" value="PRK00279.1-3"/>
    <property type="match status" value="1"/>
</dbReference>
<feature type="region of interest" description="NMP" evidence="8">
    <location>
        <begin position="30"/>
        <end position="59"/>
    </location>
</feature>
<feature type="binding site" evidence="8">
    <location>
        <position position="128"/>
    </location>
    <ligand>
        <name>ATP</name>
        <dbReference type="ChEBI" id="CHEBI:30616"/>
    </ligand>
</feature>
<dbReference type="InterPro" id="IPR033690">
    <property type="entry name" value="Adenylat_kinase_CS"/>
</dbReference>
<evidence type="ECO:0000256" key="3">
    <source>
        <dbReference type="ARBA" id="ARBA00022727"/>
    </source>
</evidence>
<evidence type="ECO:0000313" key="14">
    <source>
        <dbReference type="EMBL" id="MZH55227.1"/>
    </source>
</evidence>
<dbReference type="EMBL" id="CP048838">
    <property type="protein sequence ID" value="QJA01623.1"/>
    <property type="molecule type" value="Genomic_DNA"/>
</dbReference>
<feature type="binding site" evidence="8">
    <location>
        <begin position="10"/>
        <end position="15"/>
    </location>
    <ligand>
        <name>ATP</name>
        <dbReference type="ChEBI" id="CHEBI:30616"/>
    </ligand>
</feature>
<accession>A0A099I7V5</accession>
<comment type="pathway">
    <text evidence="8">Purine metabolism; AMP biosynthesis via salvage pathway; AMP from ADP: step 1/1.</text>
</comment>
<feature type="binding site" evidence="8">
    <location>
        <position position="151"/>
    </location>
    <ligand>
        <name>Zn(2+)</name>
        <dbReference type="ChEBI" id="CHEBI:29105"/>
        <note>structural</note>
    </ligand>
</feature>
<evidence type="ECO:0000256" key="6">
    <source>
        <dbReference type="ARBA" id="ARBA00022833"/>
    </source>
</evidence>
<comment type="similarity">
    <text evidence="8 9">Belongs to the adenylate kinase family.</text>
</comment>
<dbReference type="PRINTS" id="PR00094">
    <property type="entry name" value="ADENYLTKNASE"/>
</dbReference>
<organism evidence="12 16">
    <name type="scientific">Clostridium innocuum</name>
    <dbReference type="NCBI Taxonomy" id="1522"/>
    <lineage>
        <taxon>Bacteria</taxon>
        <taxon>Bacillati</taxon>
        <taxon>Bacillota</taxon>
        <taxon>Clostridia</taxon>
        <taxon>Eubacteriales</taxon>
        <taxon>Clostridiaceae</taxon>
        <taxon>Clostridium</taxon>
    </lineage>
</organism>
<gene>
    <name evidence="8" type="primary">adk</name>
    <name evidence="12" type="ORF">CIAN88_11760</name>
    <name evidence="15" type="ORF">G4D54_03875</name>
    <name evidence="14" type="ORF">GT664_05470</name>
    <name evidence="13" type="ORF">MKC95_06535</name>
</gene>
<feature type="binding site" evidence="8">
    <location>
        <begin position="57"/>
        <end position="59"/>
    </location>
    <ligand>
        <name>AMP</name>
        <dbReference type="ChEBI" id="CHEBI:456215"/>
    </ligand>
</feature>
<keyword evidence="5 8" id="KW-0418">Kinase</keyword>
<dbReference type="InterPro" id="IPR006259">
    <property type="entry name" value="Adenyl_kin_sub"/>
</dbReference>
<dbReference type="Gene3D" id="3.40.50.300">
    <property type="entry name" value="P-loop containing nucleotide triphosphate hydrolases"/>
    <property type="match status" value="1"/>
</dbReference>
<dbReference type="GO" id="GO:0008270">
    <property type="term" value="F:zinc ion binding"/>
    <property type="evidence" value="ECO:0007669"/>
    <property type="project" value="UniProtKB-UniRule"/>
</dbReference>
<dbReference type="UniPathway" id="UPA00588">
    <property type="reaction ID" value="UER00649"/>
</dbReference>
<dbReference type="AlphaFoldDB" id="A0A099I7V5"/>
<dbReference type="Proteomes" id="UP000503330">
    <property type="component" value="Chromosome"/>
</dbReference>
<keyword evidence="7 8" id="KW-0067">ATP-binding</keyword>
<evidence type="ECO:0000256" key="10">
    <source>
        <dbReference type="RuleBase" id="RU003331"/>
    </source>
</evidence>
<name>A0A099I7V5_CLOIN</name>
<reference evidence="12 16" key="1">
    <citation type="submission" date="2014-08" db="EMBL/GenBank/DDBJ databases">
        <title>Clostridium innocuum, an unnegligible vancomycin-resistant pathogen causing extra-intestinal infections.</title>
        <authorList>
            <person name="Feng Y."/>
            <person name="Chiu C.-H."/>
        </authorList>
    </citation>
    <scope>NUCLEOTIDE SEQUENCE [LARGE SCALE GENOMIC DNA]</scope>
    <source>
        <strain evidence="12 16">AN88</strain>
    </source>
</reference>
<dbReference type="Proteomes" id="UP001203972">
    <property type="component" value="Unassembled WGS sequence"/>
</dbReference>
<evidence type="ECO:0000256" key="9">
    <source>
        <dbReference type="RuleBase" id="RU003330"/>
    </source>
</evidence>
<evidence type="ECO:0000256" key="7">
    <source>
        <dbReference type="ARBA" id="ARBA00022840"/>
    </source>
</evidence>
<dbReference type="Proteomes" id="UP000604383">
    <property type="component" value="Unassembled WGS sequence"/>
</dbReference>
<protein>
    <recommendedName>
        <fullName evidence="8 10">Adenylate kinase</fullName>
        <shortName evidence="8">AK</shortName>
        <ecNumber evidence="8 10">2.7.4.3</ecNumber>
    </recommendedName>
    <alternativeName>
        <fullName evidence="8">ATP-AMP transphosphorylase</fullName>
    </alternativeName>
    <alternativeName>
        <fullName evidence="8">ATP:AMP phosphotransferase</fullName>
    </alternativeName>
    <alternativeName>
        <fullName evidence="8">Adenylate monophosphate kinase</fullName>
    </alternativeName>
</protein>
<feature type="binding site" evidence="8">
    <location>
        <position position="36"/>
    </location>
    <ligand>
        <name>AMP</name>
        <dbReference type="ChEBI" id="CHEBI:456215"/>
    </ligand>
</feature>
<evidence type="ECO:0000313" key="12">
    <source>
        <dbReference type="EMBL" id="KGJ52963.1"/>
    </source>
</evidence>
<evidence type="ECO:0000256" key="5">
    <source>
        <dbReference type="ARBA" id="ARBA00022777"/>
    </source>
</evidence>
<feature type="binding site" evidence="8">
    <location>
        <position position="93"/>
    </location>
    <ligand>
        <name>AMP</name>
        <dbReference type="ChEBI" id="CHEBI:456215"/>
    </ligand>
</feature>
<dbReference type="FunFam" id="3.40.50.300:FF:000106">
    <property type="entry name" value="Adenylate kinase mitochondrial"/>
    <property type="match status" value="1"/>
</dbReference>
<comment type="subunit">
    <text evidence="8 10">Monomer.</text>
</comment>
<comment type="domain">
    <text evidence="8">Consists of three domains, a large central CORE domain and two small peripheral domains, NMPbind and LID, which undergo movements during catalysis. The LID domain closes over the site of phosphoryl transfer upon ATP binding. Assembling and dissambling the active center during each catalytic cycle provides an effective means to prevent ATP hydrolysis. Some bacteria have evolved a zinc-coordinating structure that stabilizes the LID domain.</text>
</comment>
<dbReference type="PROSITE" id="PS00113">
    <property type="entry name" value="ADENYLATE_KINASE"/>
    <property type="match status" value="1"/>
</dbReference>
<reference evidence="13" key="4">
    <citation type="journal article" date="2022" name="Clin. Infect. Dis.">
        <title>Association between Clostridium innocuum and antibiotic-associated diarrhea in adults and children: A cross-sectional study and comparative genomics analysis.</title>
        <authorList>
            <person name="Cherny K.E."/>
            <person name="Muscat E.B."/>
            <person name="Balaji A."/>
            <person name="Mukherjee J."/>
            <person name="Ozer E.A."/>
            <person name="Angarone M.P."/>
            <person name="Hauser A.R."/>
            <person name="Sichel J.S."/>
            <person name="Amponsah E."/>
            <person name="Kociolek L.K."/>
        </authorList>
    </citation>
    <scope>NUCLEOTIDE SEQUENCE</scope>
    <source>
        <strain evidence="13">NU1-AC-029v</strain>
    </source>
</reference>
<feature type="binding site" evidence="8">
    <location>
        <position position="31"/>
    </location>
    <ligand>
        <name>AMP</name>
        <dbReference type="ChEBI" id="CHEBI:456215"/>
    </ligand>
</feature>
<keyword evidence="8" id="KW-0963">Cytoplasm</keyword>
<evidence type="ECO:0000313" key="15">
    <source>
        <dbReference type="EMBL" id="QJA01623.1"/>
    </source>
</evidence>
<proteinExistence type="inferred from homology"/>
<dbReference type="RefSeq" id="WP_002607436.1">
    <property type="nucleotide sequence ID" value="NZ_CP048837.1"/>
</dbReference>
<dbReference type="PANTHER" id="PTHR23359">
    <property type="entry name" value="NUCLEOTIDE KINASE"/>
    <property type="match status" value="1"/>
</dbReference>
<dbReference type="EMBL" id="JAKTMA010000009">
    <property type="protein sequence ID" value="MCR0232420.1"/>
    <property type="molecule type" value="Genomic_DNA"/>
</dbReference>
<dbReference type="EC" id="2.7.4.3" evidence="8 10"/>
<sequence length="215" mass="23679">MNILIMGGPGAGKGTMSAKIVEKFNVNHISTGDIFRSEIGKGTALGMEAKSFMDKGLLVPDEVVNNMVKSYLEKLEDKKNGFLLDGYPRTLDQAKAFDALAEGSELAIDKVIALEIDFEKLADRVTGRRICKECGEIYHIKSKPSKTDNVCDVCGGELFQRKDDTVESLTVRLEEYSSQTAPVLDYYDSKGIVTRIDASQPIDSVWNDTLTALEK</sequence>
<feature type="binding site" evidence="8">
    <location>
        <position position="131"/>
    </location>
    <ligand>
        <name>Zn(2+)</name>
        <dbReference type="ChEBI" id="CHEBI:29105"/>
        <note>structural</note>
    </ligand>
</feature>
<dbReference type="InterPro" id="IPR007862">
    <property type="entry name" value="Adenylate_kinase_lid-dom"/>
</dbReference>
<keyword evidence="6 8" id="KW-0862">Zinc</keyword>
<dbReference type="GO" id="GO:0004017">
    <property type="term" value="F:AMP kinase activity"/>
    <property type="evidence" value="ECO:0007669"/>
    <property type="project" value="UniProtKB-UniRule"/>
</dbReference>
<feature type="domain" description="Adenylate kinase active site lid" evidence="11">
    <location>
        <begin position="128"/>
        <end position="163"/>
    </location>
</feature>
<comment type="subcellular location">
    <subcellularLocation>
        <location evidence="8 10">Cytoplasm</location>
    </subcellularLocation>
</comment>
<feature type="binding site" evidence="8">
    <location>
        <begin position="86"/>
        <end position="89"/>
    </location>
    <ligand>
        <name>AMP</name>
        <dbReference type="ChEBI" id="CHEBI:456215"/>
    </ligand>
</feature>
<evidence type="ECO:0000313" key="17">
    <source>
        <dbReference type="Proteomes" id="UP000503330"/>
    </source>
</evidence>
<dbReference type="Pfam" id="PF00406">
    <property type="entry name" value="ADK"/>
    <property type="match status" value="1"/>
</dbReference>
<comment type="catalytic activity">
    <reaction evidence="8 10">
        <text>AMP + ATP = 2 ADP</text>
        <dbReference type="Rhea" id="RHEA:12973"/>
        <dbReference type="ChEBI" id="CHEBI:30616"/>
        <dbReference type="ChEBI" id="CHEBI:456215"/>
        <dbReference type="ChEBI" id="CHEBI:456216"/>
        <dbReference type="EC" id="2.7.4.3"/>
    </reaction>
</comment>
<feature type="binding site" evidence="8">
    <location>
        <position position="134"/>
    </location>
    <ligand>
        <name>Zn(2+)</name>
        <dbReference type="ChEBI" id="CHEBI:29105"/>
        <note>structural</note>
    </ligand>
</feature>
<dbReference type="GeneID" id="61924646"/>
<feature type="binding site" evidence="8">
    <location>
        <position position="172"/>
    </location>
    <ligand>
        <name>AMP</name>
        <dbReference type="ChEBI" id="CHEBI:456215"/>
    </ligand>
</feature>
<dbReference type="GO" id="GO:0005737">
    <property type="term" value="C:cytoplasm"/>
    <property type="evidence" value="ECO:0007669"/>
    <property type="project" value="UniProtKB-SubCell"/>
</dbReference>
<evidence type="ECO:0000256" key="4">
    <source>
        <dbReference type="ARBA" id="ARBA00022741"/>
    </source>
</evidence>
<reference evidence="14" key="2">
    <citation type="journal article" date="2019" name="Nat. Med.">
        <title>A library of human gut bacterial isolates paired with longitudinal multiomics data enables mechanistic microbiome research.</title>
        <authorList>
            <person name="Poyet M."/>
            <person name="Groussin M."/>
            <person name="Gibbons S.M."/>
            <person name="Avila-Pacheco J."/>
            <person name="Jiang X."/>
            <person name="Kearney S.M."/>
            <person name="Perrotta A.R."/>
            <person name="Berdy B."/>
            <person name="Zhao S."/>
            <person name="Lieberman T.D."/>
            <person name="Swanson P.K."/>
            <person name="Smith M."/>
            <person name="Roesemann S."/>
            <person name="Alexander J.E."/>
            <person name="Rich S.A."/>
            <person name="Livny J."/>
            <person name="Vlamakis H."/>
            <person name="Clish C."/>
            <person name="Bullock K."/>
            <person name="Deik A."/>
            <person name="Scott J."/>
            <person name="Pierce K.A."/>
            <person name="Xavier R.J."/>
            <person name="Alm E.J."/>
        </authorList>
    </citation>
    <scope>NUCLEOTIDE SEQUENCE</scope>
    <source>
        <strain evidence="14">BIOML-A12</strain>
    </source>
</reference>
<dbReference type="EMBL" id="JQIF01000049">
    <property type="protein sequence ID" value="KGJ52963.1"/>
    <property type="molecule type" value="Genomic_DNA"/>
</dbReference>
<dbReference type="SUPFAM" id="SSF52540">
    <property type="entry name" value="P-loop containing nucleoside triphosphate hydrolases"/>
    <property type="match status" value="1"/>
</dbReference>
<dbReference type="NCBIfam" id="TIGR01351">
    <property type="entry name" value="adk"/>
    <property type="match status" value="1"/>
</dbReference>
<dbReference type="InterPro" id="IPR000850">
    <property type="entry name" value="Adenylat/UMP-CMP_kin"/>
</dbReference>
<feature type="binding site" evidence="8">
    <location>
        <begin position="137"/>
        <end position="138"/>
    </location>
    <ligand>
        <name>ATP</name>
        <dbReference type="ChEBI" id="CHEBI:30616"/>
    </ligand>
</feature>
<feature type="binding site" evidence="8">
    <location>
        <position position="154"/>
    </location>
    <ligand>
        <name>Zn(2+)</name>
        <dbReference type="ChEBI" id="CHEBI:29105"/>
        <note>structural</note>
    </ligand>
</feature>
<feature type="binding site" evidence="8">
    <location>
        <position position="200"/>
    </location>
    <ligand>
        <name>ATP</name>
        <dbReference type="ChEBI" id="CHEBI:30616"/>
    </ligand>
</feature>
<dbReference type="CDD" id="cd01428">
    <property type="entry name" value="ADK"/>
    <property type="match status" value="1"/>
</dbReference>
<dbReference type="GO" id="GO:0005524">
    <property type="term" value="F:ATP binding"/>
    <property type="evidence" value="ECO:0007669"/>
    <property type="project" value="UniProtKB-UniRule"/>
</dbReference>